<organism evidence="5 6">
    <name type="scientific">Chenggangzhangella methanolivorans</name>
    <dbReference type="NCBI Taxonomy" id="1437009"/>
    <lineage>
        <taxon>Bacteria</taxon>
        <taxon>Pseudomonadati</taxon>
        <taxon>Pseudomonadota</taxon>
        <taxon>Alphaproteobacteria</taxon>
        <taxon>Hyphomicrobiales</taxon>
        <taxon>Methylopilaceae</taxon>
        <taxon>Chenggangzhangella</taxon>
    </lineage>
</organism>
<keyword evidence="6" id="KW-1185">Reference proteome</keyword>
<dbReference type="Pfam" id="PF00589">
    <property type="entry name" value="Phage_integrase"/>
    <property type="match status" value="1"/>
</dbReference>
<dbReference type="InterPro" id="IPR050090">
    <property type="entry name" value="Tyrosine_recombinase_XerCD"/>
</dbReference>
<dbReference type="GO" id="GO:0003677">
    <property type="term" value="F:DNA binding"/>
    <property type="evidence" value="ECO:0007669"/>
    <property type="project" value="InterPro"/>
</dbReference>
<dbReference type="PROSITE" id="PS51898">
    <property type="entry name" value="TYR_RECOMBINASE"/>
    <property type="match status" value="1"/>
</dbReference>
<dbReference type="Gene3D" id="1.10.443.10">
    <property type="entry name" value="Intergrase catalytic core"/>
    <property type="match status" value="1"/>
</dbReference>
<proteinExistence type="predicted"/>
<evidence type="ECO:0000256" key="2">
    <source>
        <dbReference type="ARBA" id="ARBA00023172"/>
    </source>
</evidence>
<evidence type="ECO:0000313" key="5">
    <source>
        <dbReference type="EMBL" id="QZO00540.1"/>
    </source>
</evidence>
<dbReference type="GO" id="GO:0015074">
    <property type="term" value="P:DNA integration"/>
    <property type="evidence" value="ECO:0007669"/>
    <property type="project" value="UniProtKB-KW"/>
</dbReference>
<dbReference type="InterPro" id="IPR002104">
    <property type="entry name" value="Integrase_catalytic"/>
</dbReference>
<dbReference type="EMBL" id="CP081869">
    <property type="protein sequence ID" value="QZO00540.1"/>
    <property type="molecule type" value="Genomic_DNA"/>
</dbReference>
<evidence type="ECO:0000256" key="3">
    <source>
        <dbReference type="SAM" id="MobiDB-lite"/>
    </source>
</evidence>
<dbReference type="PANTHER" id="PTHR30349">
    <property type="entry name" value="PHAGE INTEGRASE-RELATED"/>
    <property type="match status" value="1"/>
</dbReference>
<dbReference type="PANTHER" id="PTHR30349:SF64">
    <property type="entry name" value="PROPHAGE INTEGRASE INTD-RELATED"/>
    <property type="match status" value="1"/>
</dbReference>
<feature type="compositionally biased region" description="Basic and acidic residues" evidence="3">
    <location>
        <begin position="401"/>
        <end position="410"/>
    </location>
</feature>
<dbReference type="GO" id="GO:0006310">
    <property type="term" value="P:DNA recombination"/>
    <property type="evidence" value="ECO:0007669"/>
    <property type="project" value="UniProtKB-KW"/>
</dbReference>
<reference evidence="5" key="1">
    <citation type="submission" date="2021-08" db="EMBL/GenBank/DDBJ databases">
        <authorList>
            <person name="Zhang H."/>
            <person name="Xu M."/>
            <person name="Yu Z."/>
            <person name="Yang L."/>
            <person name="Cai Y."/>
        </authorList>
    </citation>
    <scope>NUCLEOTIDE SEQUENCE</scope>
    <source>
        <strain evidence="5">CHL1</strain>
    </source>
</reference>
<dbReference type="RefSeq" id="WP_261403744.1">
    <property type="nucleotide sequence ID" value="NZ_CP081869.1"/>
</dbReference>
<dbReference type="Proteomes" id="UP000825701">
    <property type="component" value="Chromosome"/>
</dbReference>
<accession>A0A9E6RB08</accession>
<feature type="region of interest" description="Disordered" evidence="3">
    <location>
        <begin position="368"/>
        <end position="410"/>
    </location>
</feature>
<dbReference type="InterPro" id="IPR011010">
    <property type="entry name" value="DNA_brk_join_enz"/>
</dbReference>
<evidence type="ECO:0000313" key="6">
    <source>
        <dbReference type="Proteomes" id="UP000825701"/>
    </source>
</evidence>
<gene>
    <name evidence="5" type="ORF">K6K41_02070</name>
</gene>
<name>A0A9E6RB08_9HYPH</name>
<feature type="domain" description="Tyr recombinase" evidence="4">
    <location>
        <begin position="179"/>
        <end position="367"/>
    </location>
</feature>
<dbReference type="KEGG" id="cmet:K6K41_02070"/>
<evidence type="ECO:0000259" key="4">
    <source>
        <dbReference type="PROSITE" id="PS51898"/>
    </source>
</evidence>
<dbReference type="CDD" id="cd00796">
    <property type="entry name" value="INT_Rci_Hp1_C"/>
    <property type="match status" value="1"/>
</dbReference>
<keyword evidence="1" id="KW-0229">DNA integration</keyword>
<sequence>MSVFKRPDSTGWHYEFVVRGVRLRGKAPYDDKRQADAWLKAEKARVKAAAADKVAAPSMTFDAAADRYWTEVGQHSKERDLAANLERLVLWVGQRTPISDINNDLVARLVARRRADIKTNAAAGIVKDEEGRPVLVSPSTVNRSVTALLRRIMTRARKAWEIPLREPDWSQHMLKEPEERVRELDFAEEERLFESLRPDYRPITAFVLVVGLRRETAVTLTWNQIKWAEGQLRVKGKGDKWQTLPITPAITEILWPLWQNRDPSIEQVFTYTAERTRTCATSKKQFVRGKRYAITYSGWGNELARACKAAGVVDFKLHDTRHTAATRTLRGSKNLAAVQKLLNHSDVKTTMNTLTCWLTTSLKPCPRAPLTSPRAARVTRKRPQKSPTALPTGRSGCGLTAEKKAYSAVE</sequence>
<protein>
    <submittedName>
        <fullName evidence="5">Site-specific integrase</fullName>
    </submittedName>
</protein>
<keyword evidence="2" id="KW-0233">DNA recombination</keyword>
<dbReference type="SUPFAM" id="SSF56349">
    <property type="entry name" value="DNA breaking-rejoining enzymes"/>
    <property type="match status" value="1"/>
</dbReference>
<dbReference type="InterPro" id="IPR013762">
    <property type="entry name" value="Integrase-like_cat_sf"/>
</dbReference>
<dbReference type="AlphaFoldDB" id="A0A9E6RB08"/>
<evidence type="ECO:0000256" key="1">
    <source>
        <dbReference type="ARBA" id="ARBA00022908"/>
    </source>
</evidence>